<evidence type="ECO:0000256" key="3">
    <source>
        <dbReference type="ARBA" id="ARBA00023004"/>
    </source>
</evidence>
<dbReference type="InterPro" id="IPR042281">
    <property type="entry name" value="GpdQ_beta-strand"/>
</dbReference>
<comment type="caution">
    <text evidence="6">The sequence shown here is derived from an EMBL/GenBank/DDBJ whole genome shotgun (WGS) entry which is preliminary data.</text>
</comment>
<dbReference type="GO" id="GO:0004112">
    <property type="term" value="F:cyclic-nucleotide phosphodiesterase activity"/>
    <property type="evidence" value="ECO:0007669"/>
    <property type="project" value="InterPro"/>
</dbReference>
<name>A0A8B2NJA8_9HYPH</name>
<evidence type="ECO:0000313" key="6">
    <source>
        <dbReference type="EMBL" id="RAH99724.1"/>
    </source>
</evidence>
<dbReference type="RefSeq" id="WP_111347936.1">
    <property type="nucleotide sequence ID" value="NZ_JAIWKD010000007.1"/>
</dbReference>
<dbReference type="Pfam" id="PF00149">
    <property type="entry name" value="Metallophos"/>
    <property type="match status" value="1"/>
</dbReference>
<dbReference type="InterPro" id="IPR050884">
    <property type="entry name" value="CNP_phosphodiesterase-III"/>
</dbReference>
<dbReference type="AlphaFoldDB" id="A0A8B2NJA8"/>
<dbReference type="PANTHER" id="PTHR42988">
    <property type="entry name" value="PHOSPHOHYDROLASE"/>
    <property type="match status" value="1"/>
</dbReference>
<evidence type="ECO:0000256" key="4">
    <source>
        <dbReference type="ARBA" id="ARBA00025742"/>
    </source>
</evidence>
<evidence type="ECO:0000256" key="1">
    <source>
        <dbReference type="ARBA" id="ARBA00022723"/>
    </source>
</evidence>
<evidence type="ECO:0000259" key="5">
    <source>
        <dbReference type="Pfam" id="PF00149"/>
    </source>
</evidence>
<dbReference type="InterPro" id="IPR042283">
    <property type="entry name" value="GpdQ_catalytic"/>
</dbReference>
<accession>A0A8B2NJA8</accession>
<dbReference type="EMBL" id="QHHQ01000004">
    <property type="protein sequence ID" value="RAH99724.1"/>
    <property type="molecule type" value="Genomic_DNA"/>
</dbReference>
<dbReference type="Proteomes" id="UP000249590">
    <property type="component" value="Unassembled WGS sequence"/>
</dbReference>
<evidence type="ECO:0000256" key="2">
    <source>
        <dbReference type="ARBA" id="ARBA00022801"/>
    </source>
</evidence>
<dbReference type="GO" id="GO:0046872">
    <property type="term" value="F:metal ion binding"/>
    <property type="evidence" value="ECO:0007669"/>
    <property type="project" value="UniProtKB-KW"/>
</dbReference>
<keyword evidence="7" id="KW-1185">Reference proteome</keyword>
<dbReference type="Gene3D" id="3.60.21.40">
    <property type="entry name" value="GpdQ, catalytic alpha/beta sandwich domain"/>
    <property type="match status" value="1"/>
</dbReference>
<dbReference type="SUPFAM" id="SSF56300">
    <property type="entry name" value="Metallo-dependent phosphatases"/>
    <property type="match status" value="1"/>
</dbReference>
<keyword evidence="3" id="KW-0408">Iron</keyword>
<dbReference type="InterPro" id="IPR029052">
    <property type="entry name" value="Metallo-depent_PP-like"/>
</dbReference>
<dbReference type="CDD" id="cd07402">
    <property type="entry name" value="MPP_GpdQ"/>
    <property type="match status" value="1"/>
</dbReference>
<proteinExistence type="inferred from homology"/>
<keyword evidence="1" id="KW-0479">Metal-binding</keyword>
<sequence length="276" mass="29561">MAVFAQLTDLHLRPPGTLTLGRIDTDRFVVQAIDAINSRHPYIDAVIVSGDITDLGEEDAYNRAAMLLSRFAVPVIVIPGNHDSTPTLRDAFQAFPGFAEECVPGKACHVHKIGGVTVVALDTSVSSPDQSQHQGELGEAQLRWLDATLATSGPVLIAMHHPPFQVGIDFMDKIGLTDARAFAKVLARHENIVRIVCGHVHRTIVSEVGGVPVMAIPGVAHQVVLALDEMTPPALVMEPPAYGVHMIEGGRAVSHIGYVETYGAPVTFDDHEPVTA</sequence>
<reference evidence="6 7" key="1">
    <citation type="submission" date="2018-05" db="EMBL/GenBank/DDBJ databases">
        <title>Acuticoccus sediminis sp. nov., isolated from deep-sea sediment of Indian Ocean.</title>
        <authorList>
            <person name="Liu X."/>
            <person name="Lai Q."/>
            <person name="Du Y."/>
            <person name="Sun F."/>
            <person name="Zhang X."/>
            <person name="Wang S."/>
            <person name="Shao Z."/>
        </authorList>
    </citation>
    <scope>NUCLEOTIDE SEQUENCE [LARGE SCALE GENOMIC DNA]</scope>
    <source>
        <strain evidence="6 7">PTG4-2</strain>
    </source>
</reference>
<organism evidence="6 7">
    <name type="scientific">Acuticoccus sediminis</name>
    <dbReference type="NCBI Taxonomy" id="2184697"/>
    <lineage>
        <taxon>Bacteria</taxon>
        <taxon>Pseudomonadati</taxon>
        <taxon>Pseudomonadota</taxon>
        <taxon>Alphaproteobacteria</taxon>
        <taxon>Hyphomicrobiales</taxon>
        <taxon>Amorphaceae</taxon>
        <taxon>Acuticoccus</taxon>
    </lineage>
</organism>
<evidence type="ECO:0000313" key="7">
    <source>
        <dbReference type="Proteomes" id="UP000249590"/>
    </source>
</evidence>
<dbReference type="InterPro" id="IPR026575">
    <property type="entry name" value="GpdQ/CpdA-like"/>
</dbReference>
<gene>
    <name evidence="6" type="ORF">DLJ53_18340</name>
</gene>
<dbReference type="PANTHER" id="PTHR42988:SF2">
    <property type="entry name" value="CYCLIC NUCLEOTIDE PHOSPHODIESTERASE CBUA0032-RELATED"/>
    <property type="match status" value="1"/>
</dbReference>
<dbReference type="OrthoDB" id="651281at2"/>
<dbReference type="Gene3D" id="3.30.750.180">
    <property type="entry name" value="GpdQ, beta-strand dimerisation domain"/>
    <property type="match status" value="1"/>
</dbReference>
<protein>
    <submittedName>
        <fullName evidence="6">Phosphodiesterase</fullName>
    </submittedName>
</protein>
<comment type="similarity">
    <text evidence="4">Belongs to the cyclic nucleotide phosphodiesterase class-III family.</text>
</comment>
<dbReference type="InterPro" id="IPR004843">
    <property type="entry name" value="Calcineurin-like_PHP"/>
</dbReference>
<feature type="domain" description="Calcineurin-like phosphoesterase" evidence="5">
    <location>
        <begin position="4"/>
        <end position="202"/>
    </location>
</feature>
<keyword evidence="2" id="KW-0378">Hydrolase</keyword>